<feature type="domain" description="Replication factor A C-terminal" evidence="13">
    <location>
        <begin position="458"/>
        <end position="602"/>
    </location>
</feature>
<dbReference type="PANTHER" id="PTHR47165">
    <property type="entry name" value="OS03G0429900 PROTEIN"/>
    <property type="match status" value="1"/>
</dbReference>
<dbReference type="Pfam" id="PF08646">
    <property type="entry name" value="Rep_fac-A_C"/>
    <property type="match status" value="1"/>
</dbReference>
<dbReference type="CDD" id="cd04477">
    <property type="entry name" value="RPA1N"/>
    <property type="match status" value="1"/>
</dbReference>
<accession>A0ABR3FR56</accession>
<evidence type="ECO:0000256" key="4">
    <source>
        <dbReference type="ARBA" id="ARBA00022723"/>
    </source>
</evidence>
<evidence type="ECO:0000256" key="6">
    <source>
        <dbReference type="ARBA" id="ARBA00022833"/>
    </source>
</evidence>
<evidence type="ECO:0000256" key="8">
    <source>
        <dbReference type="ARBA" id="ARBA00023242"/>
    </source>
</evidence>
<dbReference type="InterPro" id="IPR013955">
    <property type="entry name" value="Rep_factor-A_C"/>
</dbReference>
<dbReference type="Pfam" id="PF01336">
    <property type="entry name" value="tRNA_anti-codon"/>
    <property type="match status" value="1"/>
</dbReference>
<reference evidence="15 16" key="1">
    <citation type="submission" date="2024-02" db="EMBL/GenBank/DDBJ databases">
        <title>A draft genome for the cacao thread blight pathogen Marasmius crinis-equi.</title>
        <authorList>
            <person name="Cohen S.P."/>
            <person name="Baruah I.K."/>
            <person name="Amoako-Attah I."/>
            <person name="Bukari Y."/>
            <person name="Meinhardt L.W."/>
            <person name="Bailey B.A."/>
        </authorList>
    </citation>
    <scope>NUCLEOTIDE SEQUENCE [LARGE SCALE GENOMIC DNA]</scope>
    <source>
        <strain evidence="15 16">GH-76</strain>
    </source>
</reference>
<comment type="subcellular location">
    <subcellularLocation>
        <location evidence="1 9">Nucleus</location>
    </subcellularLocation>
</comment>
<dbReference type="Gene3D" id="2.40.50.140">
    <property type="entry name" value="Nucleic acid-binding proteins"/>
    <property type="match status" value="4"/>
</dbReference>
<organism evidence="15 16">
    <name type="scientific">Marasmius crinis-equi</name>
    <dbReference type="NCBI Taxonomy" id="585013"/>
    <lineage>
        <taxon>Eukaryota</taxon>
        <taxon>Fungi</taxon>
        <taxon>Dikarya</taxon>
        <taxon>Basidiomycota</taxon>
        <taxon>Agaricomycotina</taxon>
        <taxon>Agaricomycetes</taxon>
        <taxon>Agaricomycetidae</taxon>
        <taxon>Agaricales</taxon>
        <taxon>Marasmiineae</taxon>
        <taxon>Marasmiaceae</taxon>
        <taxon>Marasmius</taxon>
    </lineage>
</organism>
<dbReference type="CDD" id="cd04475">
    <property type="entry name" value="RPA1_DBD_B"/>
    <property type="match status" value="1"/>
</dbReference>
<name>A0ABR3FR56_9AGAR</name>
<dbReference type="NCBIfam" id="TIGR00617">
    <property type="entry name" value="rpa1"/>
    <property type="match status" value="1"/>
</dbReference>
<sequence length="613" mass="68387">MTYELSAGIAERLHRAESDDEQLFTTPHTLQVLSVKPVGVNGQQDRHRVILSDGVFFVQAMLATQLNNMVADQTITKHTVIVTEKISCNYVQGKRLLILMSVRILGQVEDKIGEPENLLEKEKEKRENGEADSTPGSAMTTPAVKKEASRAPPQQQPAQRQQAQNKSGNRTNLHPIEALSPYANNWTIKALVTQKSDIRTWSNTRGEGKLFNFTLADESGEIRVTAFNQQAEDLFDRLQEKKVYYVKGGKISLAKKKFSNVQNEYEMTLERNSEVEECTDTTNVPVLKYNFIPLGDLANLAPDSICDVIAVVKEMGAVEDLTSNKTGRQYKKRELTLVDKSGFSTRFTLWGKQAETFEPETENTIVAVKGAKVGDFGGRNLGSIGTTQVDQNPDLPESFALRGWYDAQGSEQSFQAHTNASGGKAGSGGQGFNRNTMLTMEQVRELTVPDDENNSGIYFSNRGTVAHIKTDNIAYPACSTQGCNKKVVEDSGSWRCEKCQKTYDSPQWRFILAMAVADHTGQDWYQGFNEVGEAIFGRTGNEVMAIKDEDEAEYAKLLQRSLGQTFNFVCRARTDTFNDQVRVRKGVVRVNKLDFVEEAKHLIELLDSPWGQS</sequence>
<dbReference type="InterPro" id="IPR047192">
    <property type="entry name" value="Euk_RPA1_DBD_C"/>
</dbReference>
<evidence type="ECO:0000256" key="2">
    <source>
        <dbReference type="ARBA" id="ARBA00005690"/>
    </source>
</evidence>
<evidence type="ECO:0000259" key="12">
    <source>
        <dbReference type="Pfam" id="PF04057"/>
    </source>
</evidence>
<dbReference type="PANTHER" id="PTHR47165:SF4">
    <property type="entry name" value="OS03G0429900 PROTEIN"/>
    <property type="match status" value="1"/>
</dbReference>
<keyword evidence="6 9" id="KW-0862">Zinc</keyword>
<dbReference type="EMBL" id="JBAHYK010000136">
    <property type="protein sequence ID" value="KAL0577805.1"/>
    <property type="molecule type" value="Genomic_DNA"/>
</dbReference>
<keyword evidence="16" id="KW-1185">Reference proteome</keyword>
<dbReference type="InterPro" id="IPR007199">
    <property type="entry name" value="Rep_factor-A_N"/>
</dbReference>
<feature type="compositionally biased region" description="Low complexity" evidence="10">
    <location>
        <begin position="150"/>
        <end position="164"/>
    </location>
</feature>
<evidence type="ECO:0000259" key="11">
    <source>
        <dbReference type="Pfam" id="PF01336"/>
    </source>
</evidence>
<feature type="domain" description="OB" evidence="11">
    <location>
        <begin position="186"/>
        <end position="269"/>
    </location>
</feature>
<keyword evidence="15" id="KW-0689">Ribosomal protein</keyword>
<evidence type="ECO:0000256" key="1">
    <source>
        <dbReference type="ARBA" id="ARBA00004123"/>
    </source>
</evidence>
<protein>
    <recommendedName>
        <fullName evidence="9">Replication protein A subunit</fullName>
    </recommendedName>
</protein>
<keyword evidence="4 9" id="KW-0479">Metal-binding</keyword>
<dbReference type="InterPro" id="IPR004365">
    <property type="entry name" value="NA-bd_OB_tRNA"/>
</dbReference>
<keyword evidence="8 9" id="KW-0539">Nucleus</keyword>
<dbReference type="GO" id="GO:0005840">
    <property type="term" value="C:ribosome"/>
    <property type="evidence" value="ECO:0007669"/>
    <property type="project" value="UniProtKB-KW"/>
</dbReference>
<dbReference type="Pfam" id="PF04057">
    <property type="entry name" value="Rep-A_N"/>
    <property type="match status" value="1"/>
</dbReference>
<dbReference type="InterPro" id="IPR031657">
    <property type="entry name" value="REPA_OB_2"/>
</dbReference>
<dbReference type="SUPFAM" id="SSF50249">
    <property type="entry name" value="Nucleic acid-binding proteins"/>
    <property type="match status" value="4"/>
</dbReference>
<evidence type="ECO:0000256" key="3">
    <source>
        <dbReference type="ARBA" id="ARBA00022705"/>
    </source>
</evidence>
<dbReference type="Pfam" id="PF16900">
    <property type="entry name" value="REPA_OB_2"/>
    <property type="match status" value="1"/>
</dbReference>
<feature type="compositionally biased region" description="Basic and acidic residues" evidence="10">
    <location>
        <begin position="116"/>
        <end position="129"/>
    </location>
</feature>
<keyword evidence="15" id="KW-0687">Ribonucleoprotein</keyword>
<evidence type="ECO:0000256" key="9">
    <source>
        <dbReference type="RuleBase" id="RU364130"/>
    </source>
</evidence>
<dbReference type="CDD" id="cd04474">
    <property type="entry name" value="RPA1_DBD_A"/>
    <property type="match status" value="1"/>
</dbReference>
<evidence type="ECO:0000256" key="10">
    <source>
        <dbReference type="SAM" id="MobiDB-lite"/>
    </source>
</evidence>
<evidence type="ECO:0000259" key="13">
    <source>
        <dbReference type="Pfam" id="PF08646"/>
    </source>
</evidence>
<dbReference type="Proteomes" id="UP001465976">
    <property type="component" value="Unassembled WGS sequence"/>
</dbReference>
<feature type="region of interest" description="Disordered" evidence="10">
    <location>
        <begin position="412"/>
        <end position="432"/>
    </location>
</feature>
<evidence type="ECO:0000259" key="14">
    <source>
        <dbReference type="Pfam" id="PF16900"/>
    </source>
</evidence>
<comment type="caution">
    <text evidence="15">The sequence shown here is derived from an EMBL/GenBank/DDBJ whole genome shotgun (WGS) entry which is preliminary data.</text>
</comment>
<dbReference type="CDD" id="cd04476">
    <property type="entry name" value="RPA1_DBD_C"/>
    <property type="match status" value="1"/>
</dbReference>
<dbReference type="InterPro" id="IPR012340">
    <property type="entry name" value="NA-bd_OB-fold"/>
</dbReference>
<keyword evidence="5 9" id="KW-0863">Zinc-finger</keyword>
<evidence type="ECO:0000313" key="15">
    <source>
        <dbReference type="EMBL" id="KAL0577805.1"/>
    </source>
</evidence>
<proteinExistence type="inferred from homology"/>
<feature type="domain" description="Replication factor-A protein 1 N-terminal" evidence="12">
    <location>
        <begin position="27"/>
        <end position="105"/>
    </location>
</feature>
<evidence type="ECO:0000313" key="16">
    <source>
        <dbReference type="Proteomes" id="UP001465976"/>
    </source>
</evidence>
<gene>
    <name evidence="15" type="primary">RPA1_1</name>
    <name evidence="15" type="ORF">V5O48_004172</name>
</gene>
<evidence type="ECO:0000256" key="5">
    <source>
        <dbReference type="ARBA" id="ARBA00022771"/>
    </source>
</evidence>
<comment type="similarity">
    <text evidence="2 9">Belongs to the replication factor A protein 1 family.</text>
</comment>
<comment type="function">
    <text evidence="9">As part of the replication protein A (RPA/RP-A), a single-stranded DNA-binding heterotrimeric complex, may play an essential role in DNA replication, recombination and repair. Binds and stabilizes single-stranded DNA intermediates, preventing complementary DNA reannealing and recruiting different proteins involved in DNA metabolism.</text>
</comment>
<feature type="region of interest" description="Disordered" evidence="10">
    <location>
        <begin position="116"/>
        <end position="173"/>
    </location>
</feature>
<feature type="domain" description="Replication protein A OB" evidence="14">
    <location>
        <begin position="294"/>
        <end position="390"/>
    </location>
</feature>
<keyword evidence="3 9" id="KW-0235">DNA replication</keyword>
<dbReference type="InterPro" id="IPR004591">
    <property type="entry name" value="Rfa1"/>
</dbReference>
<comment type="subunit">
    <text evidence="9">Component of the heterotrimeric canonical replication protein A complex (RPA).</text>
</comment>
<keyword evidence="7 9" id="KW-0238">DNA-binding</keyword>
<evidence type="ECO:0000256" key="7">
    <source>
        <dbReference type="ARBA" id="ARBA00023125"/>
    </source>
</evidence>